<dbReference type="GO" id="GO:0005794">
    <property type="term" value="C:Golgi apparatus"/>
    <property type="evidence" value="ECO:0007669"/>
    <property type="project" value="UniProtKB-SubCell"/>
</dbReference>
<protein>
    <recommendedName>
        <fullName evidence="7">Trafficking protein particle complex subunit</fullName>
    </recommendedName>
</protein>
<dbReference type="AlphaFoldDB" id="A0AAV5RBV9"/>
<comment type="subcellular location">
    <subcellularLocation>
        <location evidence="7">Endoplasmic reticulum</location>
    </subcellularLocation>
    <subcellularLocation>
        <location evidence="7">Golgi apparatus</location>
        <location evidence="7">cis-Golgi network</location>
    </subcellularLocation>
    <subcellularLocation>
        <location evidence="1">Golgi apparatus</location>
    </subcellularLocation>
</comment>
<evidence type="ECO:0000256" key="7">
    <source>
        <dbReference type="RuleBase" id="RU366065"/>
    </source>
</evidence>
<dbReference type="PANTHER" id="PTHR23249">
    <property type="entry name" value="TRAFFICKING PROTEIN PARTICLE COMPLEX SUBUNIT"/>
    <property type="match status" value="1"/>
</dbReference>
<comment type="subunit">
    <text evidence="7">Part of the multisubunit transport protein particle (TRAPP) complex.</text>
</comment>
<evidence type="ECO:0000256" key="2">
    <source>
        <dbReference type="ARBA" id="ARBA00022448"/>
    </source>
</evidence>
<dbReference type="GO" id="GO:0006888">
    <property type="term" value="P:endoplasmic reticulum to Golgi vesicle-mediated transport"/>
    <property type="evidence" value="ECO:0007669"/>
    <property type="project" value="UniProtKB-UniRule"/>
</dbReference>
<dbReference type="Proteomes" id="UP001362899">
    <property type="component" value="Unassembled WGS sequence"/>
</dbReference>
<name>A0AAV5RBV9_STABA</name>
<dbReference type="InterPro" id="IPR007233">
    <property type="entry name" value="TRAPPC"/>
</dbReference>
<dbReference type="SMART" id="SM01399">
    <property type="entry name" value="Sybindin"/>
    <property type="match status" value="1"/>
</dbReference>
<keyword evidence="2 7" id="KW-0813">Transport</keyword>
<evidence type="ECO:0000256" key="1">
    <source>
        <dbReference type="ARBA" id="ARBA00004555"/>
    </source>
</evidence>
<dbReference type="Gene3D" id="3.30.450.70">
    <property type="match status" value="1"/>
</dbReference>
<keyword evidence="9" id="KW-1185">Reference proteome</keyword>
<gene>
    <name evidence="8" type="ORF">DASB73_000170</name>
</gene>
<dbReference type="GO" id="GO:0030008">
    <property type="term" value="C:TRAPP complex"/>
    <property type="evidence" value="ECO:0007669"/>
    <property type="project" value="UniProtKB-UniRule"/>
</dbReference>
<keyword evidence="5 7" id="KW-0333">Golgi apparatus</keyword>
<keyword evidence="3 7" id="KW-0256">Endoplasmic reticulum</keyword>
<keyword evidence="4 7" id="KW-0931">ER-Golgi transport</keyword>
<dbReference type="Pfam" id="PF04099">
    <property type="entry name" value="Sybindin"/>
    <property type="match status" value="1"/>
</dbReference>
<proteinExistence type="inferred from homology"/>
<dbReference type="GO" id="GO:0005783">
    <property type="term" value="C:endoplasmic reticulum"/>
    <property type="evidence" value="ECO:0007669"/>
    <property type="project" value="UniProtKB-SubCell"/>
</dbReference>
<dbReference type="EMBL" id="BTGC01000001">
    <property type="protein sequence ID" value="GMM49059.1"/>
    <property type="molecule type" value="Genomic_DNA"/>
</dbReference>
<reference evidence="8 9" key="1">
    <citation type="journal article" date="2023" name="Elife">
        <title>Identification of key yeast species and microbe-microbe interactions impacting larval growth of Drosophila in the wild.</title>
        <authorList>
            <person name="Mure A."/>
            <person name="Sugiura Y."/>
            <person name="Maeda R."/>
            <person name="Honda K."/>
            <person name="Sakurai N."/>
            <person name="Takahashi Y."/>
            <person name="Watada M."/>
            <person name="Katoh T."/>
            <person name="Gotoh A."/>
            <person name="Gotoh Y."/>
            <person name="Taniguchi I."/>
            <person name="Nakamura K."/>
            <person name="Hayashi T."/>
            <person name="Katayama T."/>
            <person name="Uemura T."/>
            <person name="Hattori Y."/>
        </authorList>
    </citation>
    <scope>NUCLEOTIDE SEQUENCE [LARGE SCALE GENOMIC DNA]</scope>
    <source>
        <strain evidence="8 9">SB-73</strain>
    </source>
</reference>
<dbReference type="SUPFAM" id="SSF64356">
    <property type="entry name" value="SNARE-like"/>
    <property type="match status" value="1"/>
</dbReference>
<evidence type="ECO:0000313" key="8">
    <source>
        <dbReference type="EMBL" id="GMM49059.1"/>
    </source>
</evidence>
<organism evidence="8 9">
    <name type="scientific">Starmerella bacillaris</name>
    <name type="common">Yeast</name>
    <name type="synonym">Candida zemplinina</name>
    <dbReference type="NCBI Taxonomy" id="1247836"/>
    <lineage>
        <taxon>Eukaryota</taxon>
        <taxon>Fungi</taxon>
        <taxon>Dikarya</taxon>
        <taxon>Ascomycota</taxon>
        <taxon>Saccharomycotina</taxon>
        <taxon>Dipodascomycetes</taxon>
        <taxon>Dipodascales</taxon>
        <taxon>Trichomonascaceae</taxon>
        <taxon>Starmerella</taxon>
    </lineage>
</organism>
<comment type="caution">
    <text evidence="8">The sequence shown here is derived from an EMBL/GenBank/DDBJ whole genome shotgun (WGS) entry which is preliminary data.</text>
</comment>
<evidence type="ECO:0000256" key="5">
    <source>
        <dbReference type="ARBA" id="ARBA00023034"/>
    </source>
</evidence>
<dbReference type="InterPro" id="IPR011012">
    <property type="entry name" value="Longin-like_dom_sf"/>
</dbReference>
<evidence type="ECO:0000256" key="6">
    <source>
        <dbReference type="ARBA" id="ARBA00038179"/>
    </source>
</evidence>
<dbReference type="CDD" id="cd14856">
    <property type="entry name" value="TRAPPC4_synbindin"/>
    <property type="match status" value="1"/>
</dbReference>
<sequence length="137" mass="15374">MGVLSIFILSKAGGLIYHKDFGFGLKKLNNSNDYLVIAGTFHSVHALTTRVNPLNTHSSGLLTMEMETCTLHCLQTLTGLKFVVVTDNNQSNVSVVSSTIYEIYSDYVMKNPFYTLDMPIRCHKFDRALNQYISTVE</sequence>
<dbReference type="PANTHER" id="PTHR23249:SF15">
    <property type="entry name" value="TRAFFICKING PROTEIN PARTICLE COMPLEX SUBUNIT 4"/>
    <property type="match status" value="1"/>
</dbReference>
<evidence type="ECO:0000313" key="9">
    <source>
        <dbReference type="Proteomes" id="UP001362899"/>
    </source>
</evidence>
<comment type="similarity">
    <text evidence="6">Belongs to the TRAPP small subunits family. TRAPPC4 subfamily.</text>
</comment>
<dbReference type="FunFam" id="3.30.450.70:FF:000007">
    <property type="entry name" value="Putative sybindin-like family protein"/>
    <property type="match status" value="1"/>
</dbReference>
<evidence type="ECO:0000256" key="3">
    <source>
        <dbReference type="ARBA" id="ARBA00022824"/>
    </source>
</evidence>
<evidence type="ECO:0000256" key="4">
    <source>
        <dbReference type="ARBA" id="ARBA00022892"/>
    </source>
</evidence>
<accession>A0AAV5RBV9</accession>